<dbReference type="Pfam" id="PF00034">
    <property type="entry name" value="Cytochrom_C"/>
    <property type="match status" value="1"/>
</dbReference>
<reference evidence="9 10" key="2">
    <citation type="journal article" date="2009" name="PLoS ONE">
        <title>The photosynthetic apparatus and its regulation in the aerobic gammaproteobacterium Congregibacter litoralis gen. nov., sp. nov.</title>
        <authorList>
            <person name="Spring S."/>
            <person name="Lunsdorf H."/>
            <person name="Fuchs B.M."/>
            <person name="Tindall B.J."/>
        </authorList>
    </citation>
    <scope>NUCLEOTIDE SEQUENCE [LARGE SCALE GENOMIC DNA]</scope>
    <source>
        <strain evidence="9">KT71</strain>
    </source>
</reference>
<evidence type="ECO:0000256" key="3">
    <source>
        <dbReference type="ARBA" id="ARBA00022723"/>
    </source>
</evidence>
<evidence type="ECO:0000256" key="4">
    <source>
        <dbReference type="ARBA" id="ARBA00022982"/>
    </source>
</evidence>
<dbReference type="STRING" id="314285.KT71_03477"/>
<evidence type="ECO:0000256" key="7">
    <source>
        <dbReference type="SAM" id="SignalP"/>
    </source>
</evidence>
<dbReference type="GO" id="GO:0020037">
    <property type="term" value="F:heme binding"/>
    <property type="evidence" value="ECO:0007669"/>
    <property type="project" value="InterPro"/>
</dbReference>
<keyword evidence="3 6" id="KW-0479">Metal-binding</keyword>
<feature type="domain" description="Cytochrome c" evidence="8">
    <location>
        <begin position="65"/>
        <end position="153"/>
    </location>
</feature>
<dbReference type="PROSITE" id="PS51257">
    <property type="entry name" value="PROKAR_LIPOPROTEIN"/>
    <property type="match status" value="1"/>
</dbReference>
<keyword evidence="4" id="KW-0249">Electron transport</keyword>
<keyword evidence="7" id="KW-0732">Signal</keyword>
<evidence type="ECO:0000313" key="9">
    <source>
        <dbReference type="EMBL" id="EAQ98276.2"/>
    </source>
</evidence>
<keyword evidence="10" id="KW-1185">Reference proteome</keyword>
<comment type="caution">
    <text evidence="9">The sequence shown here is derived from an EMBL/GenBank/DDBJ whole genome shotgun (WGS) entry which is preliminary data.</text>
</comment>
<reference evidence="9 10" key="1">
    <citation type="journal article" date="2007" name="Proc. Natl. Acad. Sci. U.S.A.">
        <title>Characterization of a marine gammaproteobacterium capable of aerobic anoxygenic photosynthesis.</title>
        <authorList>
            <person name="Fuchs B.M."/>
            <person name="Spring S."/>
            <person name="Teeling H."/>
            <person name="Quast C."/>
            <person name="Wulf J."/>
            <person name="Schattenhofer M."/>
            <person name="Yan S."/>
            <person name="Ferriera S."/>
            <person name="Johnson J."/>
            <person name="Glockner F.O."/>
            <person name="Amann R."/>
        </authorList>
    </citation>
    <scope>NUCLEOTIDE SEQUENCE [LARGE SCALE GENOMIC DNA]</scope>
    <source>
        <strain evidence="9">KT71</strain>
    </source>
</reference>
<dbReference type="GO" id="GO:0005506">
    <property type="term" value="F:iron ion binding"/>
    <property type="evidence" value="ECO:0007669"/>
    <property type="project" value="InterPro"/>
</dbReference>
<protein>
    <submittedName>
        <fullName evidence="9">Cytochrome c5</fullName>
    </submittedName>
</protein>
<keyword evidence="5 6" id="KW-0408">Iron</keyword>
<dbReference type="Pfam" id="PF13442">
    <property type="entry name" value="Cytochrome_CBB3"/>
    <property type="match status" value="1"/>
</dbReference>
<dbReference type="PROSITE" id="PS51007">
    <property type="entry name" value="CYTC"/>
    <property type="match status" value="2"/>
</dbReference>
<keyword evidence="1" id="KW-0813">Transport</keyword>
<evidence type="ECO:0000259" key="8">
    <source>
        <dbReference type="PROSITE" id="PS51007"/>
    </source>
</evidence>
<dbReference type="RefSeq" id="WP_023659829.1">
    <property type="nucleotide sequence ID" value="NZ_CM002299.1"/>
</dbReference>
<dbReference type="PANTHER" id="PTHR35008">
    <property type="entry name" value="BLL4482 PROTEIN-RELATED"/>
    <property type="match status" value="1"/>
</dbReference>
<sequence length="316" mass="34019">MRNLLNQCRGAVIAAASFSCLVASTATLAADNERFGYGSPATAEQIAGWDIDVRADGQGLPPGEGSVEDGEWLYEEKCALCHGSFGESVGGYPALAGGEGSLTDPRPKKTVGSYWRYTSTLWDYIHRAMPFTQPESLSDDEVYAITAYVLHLNDIVDYDFVLTRDNLTDVHLPNENNFIPDQRPDTRNKRCMKRCKDPADVKVASEAAAYIPEGGPDALYSEAEALDDGLVTTVTGGGVYERHCALCHAEGIGGAPMLGDAGAWAGRIEQGVDVLYRHAIEGYTGEDGIMPPKGGFVNLPDNEVSLAVDYIVEQSQ</sequence>
<evidence type="ECO:0000256" key="6">
    <source>
        <dbReference type="PROSITE-ProRule" id="PRU00433"/>
    </source>
</evidence>
<feature type="chain" id="PRO_5002664446" evidence="7">
    <location>
        <begin position="30"/>
        <end position="316"/>
    </location>
</feature>
<proteinExistence type="predicted"/>
<evidence type="ECO:0000256" key="5">
    <source>
        <dbReference type="ARBA" id="ARBA00023004"/>
    </source>
</evidence>
<dbReference type="AlphaFoldDB" id="A4A7K7"/>
<dbReference type="eggNOG" id="COG3245">
    <property type="taxonomic scope" value="Bacteria"/>
</dbReference>
<dbReference type="GO" id="GO:0009055">
    <property type="term" value="F:electron transfer activity"/>
    <property type="evidence" value="ECO:0007669"/>
    <property type="project" value="InterPro"/>
</dbReference>
<dbReference type="HOGENOM" id="CLU_052974_0_0_6"/>
<name>A4A7K7_9GAMM</name>
<feature type="domain" description="Cytochrome c" evidence="8">
    <location>
        <begin position="231"/>
        <end position="315"/>
    </location>
</feature>
<evidence type="ECO:0000256" key="2">
    <source>
        <dbReference type="ARBA" id="ARBA00022617"/>
    </source>
</evidence>
<dbReference type="InterPro" id="IPR036909">
    <property type="entry name" value="Cyt_c-like_dom_sf"/>
</dbReference>
<dbReference type="InterPro" id="IPR009056">
    <property type="entry name" value="Cyt_c-like_dom"/>
</dbReference>
<keyword evidence="2 6" id="KW-0349">Heme</keyword>
<dbReference type="PRINTS" id="PR00607">
    <property type="entry name" value="CYTCHROMECIE"/>
</dbReference>
<accession>A4A7K7</accession>
<dbReference type="Proteomes" id="UP000019205">
    <property type="component" value="Chromosome"/>
</dbReference>
<dbReference type="InterPro" id="IPR002323">
    <property type="entry name" value="Cyt_CIE"/>
</dbReference>
<organism evidence="9 10">
    <name type="scientific">Congregibacter litoralis KT71</name>
    <dbReference type="NCBI Taxonomy" id="314285"/>
    <lineage>
        <taxon>Bacteria</taxon>
        <taxon>Pseudomonadati</taxon>
        <taxon>Pseudomonadota</taxon>
        <taxon>Gammaproteobacteria</taxon>
        <taxon>Cellvibrionales</taxon>
        <taxon>Halieaceae</taxon>
        <taxon>Congregibacter</taxon>
    </lineage>
</organism>
<dbReference type="SUPFAM" id="SSF46626">
    <property type="entry name" value="Cytochrome c"/>
    <property type="match status" value="2"/>
</dbReference>
<dbReference type="PANTHER" id="PTHR35008:SF8">
    <property type="entry name" value="ALCOHOL DEHYDROGENASE CYTOCHROME C SUBUNIT"/>
    <property type="match status" value="1"/>
</dbReference>
<gene>
    <name evidence="9" type="ORF">KT71_03477</name>
</gene>
<dbReference type="eggNOG" id="COG3258">
    <property type="taxonomic scope" value="Bacteria"/>
</dbReference>
<evidence type="ECO:0000313" key="10">
    <source>
        <dbReference type="Proteomes" id="UP000019205"/>
    </source>
</evidence>
<evidence type="ECO:0000256" key="1">
    <source>
        <dbReference type="ARBA" id="ARBA00022448"/>
    </source>
</evidence>
<dbReference type="EMBL" id="AAOA02000002">
    <property type="protein sequence ID" value="EAQ98276.2"/>
    <property type="molecule type" value="Genomic_DNA"/>
</dbReference>
<dbReference type="Gene3D" id="1.10.760.10">
    <property type="entry name" value="Cytochrome c-like domain"/>
    <property type="match status" value="2"/>
</dbReference>
<dbReference type="InterPro" id="IPR051459">
    <property type="entry name" value="Cytochrome_c-type_DH"/>
</dbReference>
<feature type="signal peptide" evidence="7">
    <location>
        <begin position="1"/>
        <end position="29"/>
    </location>
</feature>